<gene>
    <name evidence="10" type="ORF">ACOC_LOCUS3574</name>
</gene>
<evidence type="ECO:0000313" key="12">
    <source>
        <dbReference type="WBParaSite" id="ACOC_0000357301-mRNA-1"/>
    </source>
</evidence>
<dbReference type="OMA" id="CAYGHKE"/>
<sequence length="467" mass="53407">MSCVLVWRCFRRRCDHGRLMNCGFPILPSSHFITENIDLFLSPTATFTFGKLAKQYGPVFGVMQGGLPTVVTSDVDVIRNISQKHFSSFHAKIPIPLDPDPVVDENVHMFASRGVRWKRLRYITSQAMSVKNMKKIFPMIAESVNSFMTLLKSITLEAPVEVHKLFQNHTSDVLARCAFGQSQSFHHDNLYHKIFSQAFGNEFGSSTCILRETPPLLIFSNHLATLRFGRRPQEENYDFLQFFKDAEDKSFNGFLSEKANGKIDFSSVQFNKSMAPGETVAQCRFIAIAGFDTTANSLALACDLLARHNTEQVEKFYLHKCIFETLRLYPHASPLQHRLCMEDCQIGPYIFRKGVCVVIDTWTVHHNPKIWGNDVEEFRPERFQSPTIEQLHAFMPFGVGPRQCVGMRFALLEMKLTLSMILSKYRLRKEDQNKKVGLRGKSTRPTFSGIHSKKKILKLQTNLHAKN</sequence>
<dbReference type="GO" id="GO:0004497">
    <property type="term" value="F:monooxygenase activity"/>
    <property type="evidence" value="ECO:0007669"/>
    <property type="project" value="UniProtKB-KW"/>
</dbReference>
<evidence type="ECO:0000256" key="6">
    <source>
        <dbReference type="ARBA" id="ARBA00023004"/>
    </source>
</evidence>
<keyword evidence="6 8" id="KW-0408">Iron</keyword>
<dbReference type="InterPro" id="IPR036396">
    <property type="entry name" value="Cyt_P450_sf"/>
</dbReference>
<evidence type="ECO:0000256" key="8">
    <source>
        <dbReference type="PIRSR" id="PIRSR602401-1"/>
    </source>
</evidence>
<dbReference type="WBParaSite" id="ACOC_0000357301-mRNA-1">
    <property type="protein sequence ID" value="ACOC_0000357301-mRNA-1"/>
    <property type="gene ID" value="ACOC_0000357301"/>
</dbReference>
<dbReference type="PRINTS" id="PR00385">
    <property type="entry name" value="P450"/>
</dbReference>
<evidence type="ECO:0000256" key="1">
    <source>
        <dbReference type="ARBA" id="ARBA00001971"/>
    </source>
</evidence>
<protein>
    <submittedName>
        <fullName evidence="12">Cytochrome P450</fullName>
    </submittedName>
</protein>
<evidence type="ECO:0000256" key="3">
    <source>
        <dbReference type="ARBA" id="ARBA00022617"/>
    </source>
</evidence>
<dbReference type="AlphaFoldDB" id="A0A0R3PGW6"/>
<dbReference type="InterPro" id="IPR001128">
    <property type="entry name" value="Cyt_P450"/>
</dbReference>
<comment type="similarity">
    <text evidence="2 9">Belongs to the cytochrome P450 family.</text>
</comment>
<evidence type="ECO:0000256" key="5">
    <source>
        <dbReference type="ARBA" id="ARBA00023002"/>
    </source>
</evidence>
<dbReference type="PANTHER" id="PTHR24292">
    <property type="entry name" value="CYTOCHROME P450"/>
    <property type="match status" value="1"/>
</dbReference>
<dbReference type="Pfam" id="PF00067">
    <property type="entry name" value="p450"/>
    <property type="match status" value="2"/>
</dbReference>
<accession>A0A0R3PGW6</accession>
<keyword evidence="5 9" id="KW-0560">Oxidoreductase</keyword>
<evidence type="ECO:0000256" key="2">
    <source>
        <dbReference type="ARBA" id="ARBA00010617"/>
    </source>
</evidence>
<organism evidence="12">
    <name type="scientific">Angiostrongylus costaricensis</name>
    <name type="common">Nematode worm</name>
    <dbReference type="NCBI Taxonomy" id="334426"/>
    <lineage>
        <taxon>Eukaryota</taxon>
        <taxon>Metazoa</taxon>
        <taxon>Ecdysozoa</taxon>
        <taxon>Nematoda</taxon>
        <taxon>Chromadorea</taxon>
        <taxon>Rhabditida</taxon>
        <taxon>Rhabditina</taxon>
        <taxon>Rhabditomorpha</taxon>
        <taxon>Strongyloidea</taxon>
        <taxon>Metastrongylidae</taxon>
        <taxon>Angiostrongylus</taxon>
    </lineage>
</organism>
<dbReference type="OrthoDB" id="2789670at2759"/>
<dbReference type="PROSITE" id="PS00086">
    <property type="entry name" value="CYTOCHROME_P450"/>
    <property type="match status" value="1"/>
</dbReference>
<keyword evidence="4 8" id="KW-0479">Metal-binding</keyword>
<comment type="cofactor">
    <cofactor evidence="1 8">
        <name>heme</name>
        <dbReference type="ChEBI" id="CHEBI:30413"/>
    </cofactor>
</comment>
<dbReference type="EMBL" id="UYYA01001144">
    <property type="protein sequence ID" value="VDM55159.1"/>
    <property type="molecule type" value="Genomic_DNA"/>
</dbReference>
<dbReference type="GO" id="GO:0020037">
    <property type="term" value="F:heme binding"/>
    <property type="evidence" value="ECO:0007669"/>
    <property type="project" value="InterPro"/>
</dbReference>
<dbReference type="PANTHER" id="PTHR24292:SF98">
    <property type="entry name" value="CYTOCHROME P450"/>
    <property type="match status" value="1"/>
</dbReference>
<keyword evidence="3 8" id="KW-0349">Heme</keyword>
<name>A0A0R3PGW6_ANGCS</name>
<dbReference type="InterPro" id="IPR017972">
    <property type="entry name" value="Cyt_P450_CS"/>
</dbReference>
<evidence type="ECO:0000256" key="7">
    <source>
        <dbReference type="ARBA" id="ARBA00023033"/>
    </source>
</evidence>
<proteinExistence type="inferred from homology"/>
<evidence type="ECO:0000313" key="11">
    <source>
        <dbReference type="Proteomes" id="UP000267027"/>
    </source>
</evidence>
<dbReference type="GO" id="GO:0016705">
    <property type="term" value="F:oxidoreductase activity, acting on paired donors, with incorporation or reduction of molecular oxygen"/>
    <property type="evidence" value="ECO:0007669"/>
    <property type="project" value="InterPro"/>
</dbReference>
<evidence type="ECO:0000313" key="10">
    <source>
        <dbReference type="EMBL" id="VDM55159.1"/>
    </source>
</evidence>
<dbReference type="InterPro" id="IPR050476">
    <property type="entry name" value="Insect_CytP450_Detox"/>
</dbReference>
<reference evidence="12" key="1">
    <citation type="submission" date="2016-04" db="UniProtKB">
        <authorList>
            <consortium name="WormBaseParasite"/>
        </authorList>
    </citation>
    <scope>IDENTIFICATION</scope>
</reference>
<dbReference type="InterPro" id="IPR002401">
    <property type="entry name" value="Cyt_P450_E_grp-I"/>
</dbReference>
<evidence type="ECO:0000256" key="4">
    <source>
        <dbReference type="ARBA" id="ARBA00022723"/>
    </source>
</evidence>
<dbReference type="GO" id="GO:0005506">
    <property type="term" value="F:iron ion binding"/>
    <property type="evidence" value="ECO:0007669"/>
    <property type="project" value="InterPro"/>
</dbReference>
<reference evidence="10 11" key="2">
    <citation type="submission" date="2018-11" db="EMBL/GenBank/DDBJ databases">
        <authorList>
            <consortium name="Pathogen Informatics"/>
        </authorList>
    </citation>
    <scope>NUCLEOTIDE SEQUENCE [LARGE SCALE GENOMIC DNA]</scope>
    <source>
        <strain evidence="10 11">Costa Rica</strain>
    </source>
</reference>
<dbReference type="PRINTS" id="PR00463">
    <property type="entry name" value="EP450I"/>
</dbReference>
<dbReference type="STRING" id="334426.A0A0R3PGW6"/>
<dbReference type="SUPFAM" id="SSF48264">
    <property type="entry name" value="Cytochrome P450"/>
    <property type="match status" value="1"/>
</dbReference>
<feature type="binding site" description="axial binding residue" evidence="8">
    <location>
        <position position="404"/>
    </location>
    <ligand>
        <name>heme</name>
        <dbReference type="ChEBI" id="CHEBI:30413"/>
    </ligand>
    <ligandPart>
        <name>Fe</name>
        <dbReference type="ChEBI" id="CHEBI:18248"/>
    </ligandPart>
</feature>
<dbReference type="Gene3D" id="1.10.630.10">
    <property type="entry name" value="Cytochrome P450"/>
    <property type="match status" value="1"/>
</dbReference>
<dbReference type="Proteomes" id="UP000267027">
    <property type="component" value="Unassembled WGS sequence"/>
</dbReference>
<keyword evidence="7 9" id="KW-0503">Monooxygenase</keyword>
<evidence type="ECO:0000256" key="9">
    <source>
        <dbReference type="RuleBase" id="RU000461"/>
    </source>
</evidence>
<keyword evidence="11" id="KW-1185">Reference proteome</keyword>